<protein>
    <submittedName>
        <fullName evidence="5">FAH family protein</fullName>
    </submittedName>
</protein>
<dbReference type="GO" id="GO:0003824">
    <property type="term" value="F:catalytic activity"/>
    <property type="evidence" value="ECO:0007669"/>
    <property type="project" value="InterPro"/>
</dbReference>
<reference evidence="5 6" key="1">
    <citation type="submission" date="2009-01" db="EMBL/GenBank/DDBJ databases">
        <authorList>
            <person name="Qin X."/>
            <person name="Bachman B."/>
            <person name="Battles P."/>
            <person name="Bell A."/>
            <person name="Bess C."/>
            <person name="Bickham C."/>
            <person name="Chaboub L."/>
            <person name="Chen D."/>
            <person name="Coyle M."/>
            <person name="Deiros D.R."/>
            <person name="Dinh H."/>
            <person name="Forbes L."/>
            <person name="Fowler G."/>
            <person name="Francisco L."/>
            <person name="Fu Q."/>
            <person name="Gubbala S."/>
            <person name="Hale W."/>
            <person name="Han Y."/>
            <person name="Hemphill L."/>
            <person name="Highlander S.K."/>
            <person name="Hirani K."/>
            <person name="Hogues M."/>
            <person name="Jackson L."/>
            <person name="Jakkamsetti A."/>
            <person name="Javaid M."/>
            <person name="Jiang H."/>
            <person name="Korchina V."/>
            <person name="Kovar C."/>
            <person name="Lara F."/>
            <person name="Lee S."/>
            <person name="Mata R."/>
            <person name="Mathew T."/>
            <person name="Moen C."/>
            <person name="Morales K."/>
            <person name="Munidasa M."/>
            <person name="Nazareth L."/>
            <person name="Ngo R."/>
            <person name="Nguyen L."/>
            <person name="Okwuonu G."/>
            <person name="Ongeri F."/>
            <person name="Patil S."/>
            <person name="Petrosino J."/>
            <person name="Pham C."/>
            <person name="Pham P."/>
            <person name="Pu L.-L."/>
            <person name="Puazo M."/>
            <person name="Raj R."/>
            <person name="Reid J."/>
            <person name="Rouhana J."/>
            <person name="Saada N."/>
            <person name="Shang Y."/>
            <person name="Simmons D."/>
            <person name="Thornton R."/>
            <person name="Warren J."/>
            <person name="Weissenberger G."/>
            <person name="Zhang J."/>
            <person name="Zhang L."/>
            <person name="Zhou C."/>
            <person name="Zhu D."/>
            <person name="Muzny D."/>
            <person name="Worley K."/>
            <person name="Gibbs R."/>
        </authorList>
    </citation>
    <scope>NUCLEOTIDE SEQUENCE [LARGE SCALE GENOMIC DNA]</scope>
    <source>
        <strain evidence="5 6">DSM 15436</strain>
    </source>
</reference>
<evidence type="ECO:0000256" key="2">
    <source>
        <dbReference type="ARBA" id="ARBA00022723"/>
    </source>
</evidence>
<dbReference type="GO" id="GO:0044281">
    <property type="term" value="P:small molecule metabolic process"/>
    <property type="evidence" value="ECO:0007669"/>
    <property type="project" value="UniProtKB-ARBA"/>
</dbReference>
<dbReference type="PANTHER" id="PTHR42796:SF4">
    <property type="entry name" value="FUMARYLACETOACETATE HYDROLASE DOMAIN-CONTAINING PROTEIN 2A"/>
    <property type="match status" value="1"/>
</dbReference>
<evidence type="ECO:0000313" key="5">
    <source>
        <dbReference type="EMBL" id="EEH63541.1"/>
    </source>
</evidence>
<name>C0W152_9ACTO</name>
<dbReference type="PANTHER" id="PTHR42796">
    <property type="entry name" value="FUMARYLACETOACETATE HYDROLASE DOMAIN-CONTAINING PROTEIN 2A-RELATED"/>
    <property type="match status" value="1"/>
</dbReference>
<feature type="domain" description="Rv2993c-like N-terminal" evidence="4">
    <location>
        <begin position="7"/>
        <end position="59"/>
    </location>
</feature>
<accession>C0W152</accession>
<comment type="similarity">
    <text evidence="1">Belongs to the FAH family.</text>
</comment>
<dbReference type="HOGENOM" id="CLU_028458_4_2_11"/>
<dbReference type="eggNOG" id="COG0179">
    <property type="taxonomic scope" value="Bacteria"/>
</dbReference>
<dbReference type="AlphaFoldDB" id="C0W152"/>
<evidence type="ECO:0000259" key="3">
    <source>
        <dbReference type="Pfam" id="PF01557"/>
    </source>
</evidence>
<sequence length="263" mass="28775">MKSEDPMKVVRFSAGGDPKYAALEEKSTKLVVLKGDPLFQTVEPSGEILELDDVRLLSPMIPRSKVLGAAFNFRNPANPGAEEPKEPIVFMKPNTAVIGPDDPIVLPEWTNEVVFETEVAVIIKTLCKDVKAADAQDVIFGYTIANDVTARDRLLADRTMLRAKTFDTSCPVGPWITIDPELDVYNLAVTTRINGEVVHQGNTRDMIHKIPALIEYISHTCTLLPGDMILVGTPAGNGEIKAGDVVECEIEGLGVLRNQVVRR</sequence>
<comment type="caution">
    <text evidence="5">The sequence shown here is derived from an EMBL/GenBank/DDBJ whole genome shotgun (WGS) entry which is preliminary data.</text>
</comment>
<dbReference type="Gene3D" id="3.90.850.10">
    <property type="entry name" value="Fumarylacetoacetase-like, C-terminal domain"/>
    <property type="match status" value="1"/>
</dbReference>
<dbReference type="SUPFAM" id="SSF56529">
    <property type="entry name" value="FAH"/>
    <property type="match status" value="1"/>
</dbReference>
<dbReference type="STRING" id="525245.HMPREF0044_1142"/>
<dbReference type="InterPro" id="IPR018833">
    <property type="entry name" value="Rv2993c-like_N"/>
</dbReference>
<dbReference type="EMBL" id="ACFG01000032">
    <property type="protein sequence ID" value="EEH63541.1"/>
    <property type="molecule type" value="Genomic_DNA"/>
</dbReference>
<evidence type="ECO:0000256" key="1">
    <source>
        <dbReference type="ARBA" id="ARBA00010211"/>
    </source>
</evidence>
<proteinExistence type="inferred from homology"/>
<dbReference type="Gene3D" id="2.30.30.370">
    <property type="entry name" value="FAH"/>
    <property type="match status" value="1"/>
</dbReference>
<keyword evidence="2" id="KW-0479">Metal-binding</keyword>
<dbReference type="InterPro" id="IPR036663">
    <property type="entry name" value="Fumarylacetoacetase_C_sf"/>
</dbReference>
<gene>
    <name evidence="5" type="ORF">HMPREF0044_1142</name>
</gene>
<organism evidence="5 6">
    <name type="scientific">Gleimia coleocanis DSM 15436</name>
    <dbReference type="NCBI Taxonomy" id="525245"/>
    <lineage>
        <taxon>Bacteria</taxon>
        <taxon>Bacillati</taxon>
        <taxon>Actinomycetota</taxon>
        <taxon>Actinomycetes</taxon>
        <taxon>Actinomycetales</taxon>
        <taxon>Actinomycetaceae</taxon>
        <taxon>Gleimia</taxon>
    </lineage>
</organism>
<evidence type="ECO:0000313" key="6">
    <source>
        <dbReference type="Proteomes" id="UP000010301"/>
    </source>
</evidence>
<dbReference type="GO" id="GO:0046872">
    <property type="term" value="F:metal ion binding"/>
    <property type="evidence" value="ECO:0007669"/>
    <property type="project" value="UniProtKB-KW"/>
</dbReference>
<dbReference type="Proteomes" id="UP000010301">
    <property type="component" value="Unassembled WGS sequence"/>
</dbReference>
<dbReference type="InterPro" id="IPR051121">
    <property type="entry name" value="FAH"/>
</dbReference>
<dbReference type="Pfam" id="PF10370">
    <property type="entry name" value="Rv2993c-like_N"/>
    <property type="match status" value="1"/>
</dbReference>
<evidence type="ECO:0000259" key="4">
    <source>
        <dbReference type="Pfam" id="PF10370"/>
    </source>
</evidence>
<dbReference type="InterPro" id="IPR011234">
    <property type="entry name" value="Fumarylacetoacetase-like_C"/>
</dbReference>
<keyword evidence="6" id="KW-1185">Reference proteome</keyword>
<feature type="domain" description="Fumarylacetoacetase-like C-terminal" evidence="3">
    <location>
        <begin position="78"/>
        <end position="261"/>
    </location>
</feature>
<dbReference type="Pfam" id="PF01557">
    <property type="entry name" value="FAA_hydrolase"/>
    <property type="match status" value="1"/>
</dbReference>